<protein>
    <submittedName>
        <fullName evidence="1">Uncharacterized protein</fullName>
    </submittedName>
</protein>
<dbReference type="EMBL" id="CP042345">
    <property type="protein sequence ID" value="QEA16043.1"/>
    <property type="molecule type" value="Genomic_DNA"/>
</dbReference>
<keyword evidence="2" id="KW-1185">Reference proteome</keyword>
<dbReference type="OrthoDB" id="7573297at2"/>
<accession>A0A5B8S3Z3</accession>
<reference evidence="1 2" key="1">
    <citation type="journal article" date="2013" name="J. Microbiol. Biotechnol.">
        <title>Novosphingobium ginsenosidimutans sp. nov., with the ability to convert ginsenoside.</title>
        <authorList>
            <person name="Kim J.K."/>
            <person name="He D."/>
            <person name="Liu Q.M."/>
            <person name="Park H.Y."/>
            <person name="Jung M.S."/>
            <person name="Yoon M.H."/>
            <person name="Kim S.C."/>
            <person name="Im W.T."/>
        </authorList>
    </citation>
    <scope>NUCLEOTIDE SEQUENCE [LARGE SCALE GENOMIC DNA]</scope>
    <source>
        <strain evidence="1 2">FW-6</strain>
    </source>
</reference>
<evidence type="ECO:0000313" key="2">
    <source>
        <dbReference type="Proteomes" id="UP000321172"/>
    </source>
</evidence>
<dbReference type="Proteomes" id="UP000321172">
    <property type="component" value="Chromosome"/>
</dbReference>
<name>A0A5B8S3Z3_9SPHN</name>
<sequence length="62" mass="6768">MDKPDFRGMTVNERLFASGLIDDFDRALAQGDTTALRSILVQVDLDPNLAMSLSTPPNTADE</sequence>
<dbReference type="KEGG" id="ngf:FRF71_07795"/>
<dbReference type="AlphaFoldDB" id="A0A5B8S3Z3"/>
<organism evidence="1 2">
    <name type="scientific">Novosphingobium ginsenosidimutans</name>
    <dbReference type="NCBI Taxonomy" id="1176536"/>
    <lineage>
        <taxon>Bacteria</taxon>
        <taxon>Pseudomonadati</taxon>
        <taxon>Pseudomonadota</taxon>
        <taxon>Alphaproteobacteria</taxon>
        <taxon>Sphingomonadales</taxon>
        <taxon>Sphingomonadaceae</taxon>
        <taxon>Novosphingobium</taxon>
    </lineage>
</organism>
<gene>
    <name evidence="1" type="ORF">FRF71_07795</name>
</gene>
<evidence type="ECO:0000313" key="1">
    <source>
        <dbReference type="EMBL" id="QEA16043.1"/>
    </source>
</evidence>
<proteinExistence type="predicted"/>